<dbReference type="EMBL" id="QUTD01006079">
    <property type="protein sequence ID" value="RHY57653.1"/>
    <property type="molecule type" value="Genomic_DNA"/>
</dbReference>
<dbReference type="EMBL" id="QUTE01021118">
    <property type="protein sequence ID" value="RHY84121.1"/>
    <property type="molecule type" value="Genomic_DNA"/>
</dbReference>
<evidence type="ECO:0000313" key="10">
    <source>
        <dbReference type="Proteomes" id="UP000265427"/>
    </source>
</evidence>
<dbReference type="Proteomes" id="UP000275652">
    <property type="component" value="Unassembled WGS sequence"/>
</dbReference>
<evidence type="ECO:0000313" key="4">
    <source>
        <dbReference type="EMBL" id="RHY39011.1"/>
    </source>
</evidence>
<dbReference type="EMBL" id="QUTA01008227">
    <property type="protein sequence ID" value="RHY04370.1"/>
    <property type="molecule type" value="Genomic_DNA"/>
</dbReference>
<keyword evidence="1" id="KW-0472">Membrane</keyword>
<dbReference type="InterPro" id="IPR051693">
    <property type="entry name" value="UPF0046_metallophosphoest"/>
</dbReference>
<organism evidence="7 12">
    <name type="scientific">Aphanomyces astaci</name>
    <name type="common">Crayfish plague agent</name>
    <dbReference type="NCBI Taxonomy" id="112090"/>
    <lineage>
        <taxon>Eukaryota</taxon>
        <taxon>Sar</taxon>
        <taxon>Stramenopiles</taxon>
        <taxon>Oomycota</taxon>
        <taxon>Saprolegniomycetes</taxon>
        <taxon>Saprolegniales</taxon>
        <taxon>Verrucalvaceae</taxon>
        <taxon>Aphanomyces</taxon>
    </lineage>
</organism>
<evidence type="ECO:0000313" key="9">
    <source>
        <dbReference type="EMBL" id="RLO10904.1"/>
    </source>
</evidence>
<dbReference type="EMBL" id="QUSZ01002451">
    <property type="protein sequence ID" value="RHY22129.1"/>
    <property type="molecule type" value="Genomic_DNA"/>
</dbReference>
<proteinExistence type="predicted"/>
<evidence type="ECO:0000313" key="15">
    <source>
        <dbReference type="Proteomes" id="UP000275652"/>
    </source>
</evidence>
<evidence type="ECO:0000313" key="6">
    <source>
        <dbReference type="EMBL" id="RHY57653.1"/>
    </source>
</evidence>
<dbReference type="VEuPathDB" id="FungiDB:H257_05539"/>
<keyword evidence="1" id="KW-0812">Transmembrane</keyword>
<dbReference type="Proteomes" id="UP000265427">
    <property type="component" value="Unassembled WGS sequence"/>
</dbReference>
<dbReference type="EMBL" id="QUTB01010771">
    <property type="protein sequence ID" value="RHY39011.1"/>
    <property type="molecule type" value="Genomic_DNA"/>
</dbReference>
<accession>A0A397EHQ8</accession>
<evidence type="ECO:0000313" key="3">
    <source>
        <dbReference type="EMBL" id="RHY22129.1"/>
    </source>
</evidence>
<dbReference type="Gene3D" id="3.60.21.10">
    <property type="match status" value="1"/>
</dbReference>
<evidence type="ECO:0000313" key="12">
    <source>
        <dbReference type="Proteomes" id="UP000266196"/>
    </source>
</evidence>
<reference evidence="10 11" key="2">
    <citation type="submission" date="2018-08" db="EMBL/GenBank/DDBJ databases">
        <title>Aphanomyces genome sequencing and annotation.</title>
        <authorList>
            <person name="Minardi D."/>
            <person name="Oidtmann B."/>
            <person name="Van Der Giezen M."/>
            <person name="Studholme D.J."/>
        </authorList>
    </citation>
    <scope>NUCLEOTIDE SEQUENCE [LARGE SCALE GENOMIC DNA]</scope>
    <source>
        <strain evidence="7 12">197901</strain>
        <strain evidence="6 14">D2</strain>
        <strain evidence="8 17">FDL457</strain>
        <strain evidence="3 10">Kv</strain>
        <strain evidence="5 11">SA</strain>
        <strain evidence="4 16">Si</strain>
        <strain evidence="2 13">Yx</strain>
    </source>
</reference>
<evidence type="ECO:0000313" key="13">
    <source>
        <dbReference type="Proteomes" id="UP000266239"/>
    </source>
</evidence>
<evidence type="ECO:0008006" key="18">
    <source>
        <dbReference type="Google" id="ProtNLM"/>
    </source>
</evidence>
<dbReference type="Proteomes" id="UP000286510">
    <property type="component" value="Unassembled WGS sequence"/>
</dbReference>
<feature type="transmembrane region" description="Helical" evidence="1">
    <location>
        <begin position="20"/>
        <end position="40"/>
    </location>
</feature>
<dbReference type="PANTHER" id="PTHR12905:SF0">
    <property type="entry name" value="CALCINEURIN-LIKE PHOSPHOESTERASE DOMAIN-CONTAINING PROTEIN"/>
    <property type="match status" value="1"/>
</dbReference>
<evidence type="ECO:0000313" key="16">
    <source>
        <dbReference type="Proteomes" id="UP000283543"/>
    </source>
</evidence>
<dbReference type="EMBL" id="QUTI01017016">
    <property type="protein sequence ID" value="RLO10904.1"/>
    <property type="molecule type" value="Genomic_DNA"/>
</dbReference>
<keyword evidence="1" id="KW-1133">Transmembrane helix</keyword>
<dbReference type="AlphaFoldDB" id="A0A397EHQ8"/>
<dbReference type="PANTHER" id="PTHR12905">
    <property type="entry name" value="METALLOPHOSPHOESTERASE"/>
    <property type="match status" value="1"/>
</dbReference>
<dbReference type="EMBL" id="QUTC01006979">
    <property type="protein sequence ID" value="RHY49515.1"/>
    <property type="molecule type" value="Genomic_DNA"/>
</dbReference>
<evidence type="ECO:0000313" key="8">
    <source>
        <dbReference type="EMBL" id="RHZ37917.1"/>
    </source>
</evidence>
<evidence type="ECO:0000313" key="11">
    <source>
        <dbReference type="Proteomes" id="UP000265716"/>
    </source>
</evidence>
<dbReference type="Proteomes" id="UP000266196">
    <property type="component" value="Unassembled WGS sequence"/>
</dbReference>
<name>A0A397EHQ8_APHAT</name>
<dbReference type="SUPFAM" id="SSF56300">
    <property type="entry name" value="Metallo-dependent phosphatases"/>
    <property type="match status" value="1"/>
</dbReference>
<evidence type="ECO:0000256" key="1">
    <source>
        <dbReference type="SAM" id="Phobius"/>
    </source>
</evidence>
<gene>
    <name evidence="2" type="ORF">DYB25_007176</name>
    <name evidence="8" type="ORF">DYB26_003711</name>
    <name evidence="9" type="ORF">DYB28_003573</name>
    <name evidence="6" type="ORF">DYB30_008499</name>
    <name evidence="7" type="ORF">DYB31_005765</name>
    <name evidence="4" type="ORF">DYB34_009541</name>
    <name evidence="3" type="ORF">DYB36_007193</name>
    <name evidence="5" type="ORF">DYB38_006140</name>
</gene>
<dbReference type="Proteomes" id="UP000283543">
    <property type="component" value="Unassembled WGS sequence"/>
</dbReference>
<comment type="caution">
    <text evidence="7">The sequence shown here is derived from an EMBL/GenBank/DDBJ whole genome shotgun (WGS) entry which is preliminary data.</text>
</comment>
<protein>
    <recommendedName>
        <fullName evidence="18">Calcineurin-like phosphoesterase domain-containing protein</fullName>
    </recommendedName>
</protein>
<evidence type="ECO:0000313" key="2">
    <source>
        <dbReference type="EMBL" id="RHY04370.1"/>
    </source>
</evidence>
<sequence length="287" mass="30880">MEKLVADVADAIGGTLSPLQVFLALTSVVSILLGSACYAISMYSSPIALLVFGFVGYSLLRRLVSACGILSPQPHIKVQAPNTIRFVCISDTYGKHEHVKLPPGDVLIHAGNFTRLGTVDEVERCKTPSLLGLMSRRFNAWLGSQPYRRKLVVAGHHDNVHPIDWSKVLSHGDYLADSSVSIDGISVFGCASTSSQAIPTHTDVVVTHIPPFGILDKQTVDGIHIGSEALLKQILTTSRPKLHVFGRVREGYGQTIVGTTMFVNASSTTLCRQPANAPWVVDLPTSA</sequence>
<feature type="transmembrane region" description="Helical" evidence="1">
    <location>
        <begin position="47"/>
        <end position="64"/>
    </location>
</feature>
<reference evidence="9 15" key="1">
    <citation type="journal article" date="2018" name="J. Invertebr. Pathol.">
        <title>New genotyping method for the causative agent of crayfish plague (Aphanomyces astaci) based on whole genome data.</title>
        <authorList>
            <person name="Minardi D."/>
            <person name="Studholme D.J."/>
            <person name="van der Giezen M."/>
            <person name="Pretto T."/>
            <person name="Oidtmann B."/>
        </authorList>
    </citation>
    <scope>NUCLEOTIDE SEQUENCE [LARGE SCALE GENOMIC DNA]</scope>
    <source>
        <strain evidence="9 15">KB13</strain>
    </source>
</reference>
<dbReference type="InterPro" id="IPR029052">
    <property type="entry name" value="Metallo-depent_PP-like"/>
</dbReference>
<dbReference type="EMBL" id="QUTF01009185">
    <property type="protein sequence ID" value="RHZ37917.1"/>
    <property type="molecule type" value="Genomic_DNA"/>
</dbReference>
<dbReference type="Proteomes" id="UP000266643">
    <property type="component" value="Unassembled WGS sequence"/>
</dbReference>
<dbReference type="Proteomes" id="UP000266239">
    <property type="component" value="Unassembled WGS sequence"/>
</dbReference>
<evidence type="ECO:0000313" key="7">
    <source>
        <dbReference type="EMBL" id="RHY84121.1"/>
    </source>
</evidence>
<dbReference type="Proteomes" id="UP000265716">
    <property type="component" value="Unassembled WGS sequence"/>
</dbReference>
<evidence type="ECO:0000313" key="17">
    <source>
        <dbReference type="Proteomes" id="UP000286510"/>
    </source>
</evidence>
<dbReference type="CDD" id="cd07379">
    <property type="entry name" value="MPP_239FB"/>
    <property type="match status" value="1"/>
</dbReference>
<evidence type="ECO:0000313" key="5">
    <source>
        <dbReference type="EMBL" id="RHY49515.1"/>
    </source>
</evidence>
<evidence type="ECO:0000313" key="14">
    <source>
        <dbReference type="Proteomes" id="UP000266643"/>
    </source>
</evidence>